<dbReference type="Pfam" id="PF03372">
    <property type="entry name" value="Exo_endo_phos"/>
    <property type="match status" value="1"/>
</dbReference>
<protein>
    <submittedName>
        <fullName evidence="3">Endonuclease/exonuclease/phosphatase (EEP) superfamily protein YafD</fullName>
    </submittedName>
</protein>
<keyword evidence="3" id="KW-0540">Nuclease</keyword>
<dbReference type="EMBL" id="RBXT01000001">
    <property type="protein sequence ID" value="RKT77617.1"/>
    <property type="molecule type" value="Genomic_DNA"/>
</dbReference>
<reference evidence="3 4" key="1">
    <citation type="submission" date="2018-10" db="EMBL/GenBank/DDBJ databases">
        <title>Sequencing the genomes of 1000 actinobacteria strains.</title>
        <authorList>
            <person name="Klenk H.-P."/>
        </authorList>
    </citation>
    <scope>NUCLEOTIDE SEQUENCE [LARGE SCALE GENOMIC DNA]</scope>
    <source>
        <strain evidence="3 4">DSM 44267</strain>
    </source>
</reference>
<feature type="transmembrane region" description="Helical" evidence="1">
    <location>
        <begin position="75"/>
        <end position="94"/>
    </location>
</feature>
<feature type="domain" description="Endonuclease/exonuclease/phosphatase" evidence="2">
    <location>
        <begin position="111"/>
        <end position="320"/>
    </location>
</feature>
<proteinExistence type="predicted"/>
<keyword evidence="3" id="KW-0255">Endonuclease</keyword>
<dbReference type="OrthoDB" id="2340043at2"/>
<dbReference type="GO" id="GO:0004527">
    <property type="term" value="F:exonuclease activity"/>
    <property type="evidence" value="ECO:0007669"/>
    <property type="project" value="UniProtKB-KW"/>
</dbReference>
<keyword evidence="3" id="KW-0269">Exonuclease</keyword>
<dbReference type="SUPFAM" id="SSF56219">
    <property type="entry name" value="DNase I-like"/>
    <property type="match status" value="1"/>
</dbReference>
<dbReference type="AlphaFoldDB" id="A0A495XTV1"/>
<keyword evidence="3" id="KW-0378">Hydrolase</keyword>
<comment type="caution">
    <text evidence="3">The sequence shown here is derived from an EMBL/GenBank/DDBJ whole genome shotgun (WGS) entry which is preliminary data.</text>
</comment>
<keyword evidence="4" id="KW-1185">Reference proteome</keyword>
<keyword evidence="1" id="KW-1133">Transmembrane helix</keyword>
<dbReference type="InterPro" id="IPR036691">
    <property type="entry name" value="Endo/exonu/phosph_ase_sf"/>
</dbReference>
<sequence length="330" mass="35303">MGDRHARRGAHPRWRRAGDVAVLLVLLALVLVGAARFVDTTWAPVVVAQTAGPFVVVGLVLLLVGAALLRRWWTLLPVGAALAASLVVAGPTFVAHTSPGAKVNLTVVAQNMRFGGADSDMLMDAVRLRSADVLVVTELTPEAADRLAASGATDWFRYQVGEPVEDSFTGTRVYSRYPLTTVTEGDDPSVEQTPSHQPEVLVDVGGTAVRLKAVHVVAPITRSTPEWRAGLTALADWSRRQSEDAPLVLAGDFNSGFGHPGFRQAASGLLDAEREAGLGWVRTWPYLGQRVPAYVQIDHVLTRGLVLVAAGHTVVHGTDHALVWASFSLR</sequence>
<evidence type="ECO:0000259" key="2">
    <source>
        <dbReference type="Pfam" id="PF03372"/>
    </source>
</evidence>
<dbReference type="RefSeq" id="WP_121031585.1">
    <property type="nucleotide sequence ID" value="NZ_RBXT01000001.1"/>
</dbReference>
<keyword evidence="1" id="KW-0472">Membrane</keyword>
<keyword evidence="1" id="KW-0812">Transmembrane</keyword>
<dbReference type="Gene3D" id="3.60.10.10">
    <property type="entry name" value="Endonuclease/exonuclease/phosphatase"/>
    <property type="match status" value="1"/>
</dbReference>
<name>A0A495XTV1_9MICO</name>
<dbReference type="InterPro" id="IPR005135">
    <property type="entry name" value="Endo/exonuclease/phosphatase"/>
</dbReference>
<feature type="transmembrane region" description="Helical" evidence="1">
    <location>
        <begin position="50"/>
        <end position="68"/>
    </location>
</feature>
<gene>
    <name evidence="3" type="ORF">DFJ68_1041</name>
</gene>
<feature type="transmembrane region" description="Helical" evidence="1">
    <location>
        <begin position="20"/>
        <end position="38"/>
    </location>
</feature>
<evidence type="ECO:0000256" key="1">
    <source>
        <dbReference type="SAM" id="Phobius"/>
    </source>
</evidence>
<organism evidence="3 4">
    <name type="scientific">Terracoccus luteus</name>
    <dbReference type="NCBI Taxonomy" id="53356"/>
    <lineage>
        <taxon>Bacteria</taxon>
        <taxon>Bacillati</taxon>
        <taxon>Actinomycetota</taxon>
        <taxon>Actinomycetes</taxon>
        <taxon>Micrococcales</taxon>
        <taxon>Intrasporangiaceae</taxon>
        <taxon>Terracoccus</taxon>
    </lineage>
</organism>
<dbReference type="Proteomes" id="UP000278440">
    <property type="component" value="Unassembled WGS sequence"/>
</dbReference>
<accession>A0A495XTV1</accession>
<dbReference type="GO" id="GO:0004519">
    <property type="term" value="F:endonuclease activity"/>
    <property type="evidence" value="ECO:0007669"/>
    <property type="project" value="UniProtKB-KW"/>
</dbReference>
<evidence type="ECO:0000313" key="4">
    <source>
        <dbReference type="Proteomes" id="UP000278440"/>
    </source>
</evidence>
<evidence type="ECO:0000313" key="3">
    <source>
        <dbReference type="EMBL" id="RKT77617.1"/>
    </source>
</evidence>